<dbReference type="OrthoDB" id="3365698at2759"/>
<keyword evidence="3" id="KW-1185">Reference proteome</keyword>
<feature type="coiled-coil region" evidence="1">
    <location>
        <begin position="57"/>
        <end position="91"/>
    </location>
</feature>
<keyword evidence="1" id="KW-0175">Coiled coil</keyword>
<accession>A0A9P8ARZ2</accession>
<organism evidence="2 3">
    <name type="scientific">Guyanagaster necrorhizus</name>
    <dbReference type="NCBI Taxonomy" id="856835"/>
    <lineage>
        <taxon>Eukaryota</taxon>
        <taxon>Fungi</taxon>
        <taxon>Dikarya</taxon>
        <taxon>Basidiomycota</taxon>
        <taxon>Agaricomycotina</taxon>
        <taxon>Agaricomycetes</taxon>
        <taxon>Agaricomycetidae</taxon>
        <taxon>Agaricales</taxon>
        <taxon>Marasmiineae</taxon>
        <taxon>Physalacriaceae</taxon>
        <taxon>Guyanagaster</taxon>
    </lineage>
</organism>
<dbReference type="EMBL" id="MU250537">
    <property type="protein sequence ID" value="KAG7445416.1"/>
    <property type="molecule type" value="Genomic_DNA"/>
</dbReference>
<protein>
    <recommendedName>
        <fullName evidence="4">F-box domain-containing protein</fullName>
    </recommendedName>
</protein>
<dbReference type="InterPro" id="IPR032675">
    <property type="entry name" value="LRR_dom_sf"/>
</dbReference>
<evidence type="ECO:0000313" key="3">
    <source>
        <dbReference type="Proteomes" id="UP000812287"/>
    </source>
</evidence>
<dbReference type="Proteomes" id="UP000812287">
    <property type="component" value="Unassembled WGS sequence"/>
</dbReference>
<dbReference type="SUPFAM" id="SSF52047">
    <property type="entry name" value="RNI-like"/>
    <property type="match status" value="1"/>
</dbReference>
<dbReference type="Gene3D" id="1.20.1280.50">
    <property type="match status" value="1"/>
</dbReference>
<name>A0A9P8ARZ2_9AGAR</name>
<dbReference type="Gene3D" id="3.80.10.10">
    <property type="entry name" value="Ribonuclease Inhibitor"/>
    <property type="match status" value="1"/>
</dbReference>
<proteinExistence type="predicted"/>
<sequence length="546" mass="61183">MLNDDRCATCGTRNLRAITVPSLHNPRIDQLLSVNEPPLECEEASLRVVVDQGPQMLSDLDAKIADIKHILQQLLRKRAQAADNLAVAKNILHPMRRLPTDVLRDIFLACVESPARCLFPYTTLDSMDLLQGPWAISHVCRRWRDIAISTARLWCRIGLIFPLHTSRTLAFTLMLGCYIERSRDLGLSLVVYAEDDISDHSTLALLSTSHRWKDVILDVPSKTIRTLSFRRGSFRNLRYLHVMLDDGEGDILSLDPLLDAFEYAPNLTHASFSHIDGPDDEDITDIPHLHVLTKMSLLESARLCCDKHSGAPSSGKVHLPRLQNLTLEEGSSAVAGSLAQCISALSLPSLTELRLGYSNSTNQVQLPSIIHPMGIDARRITTLQLTFRFKLSSAAIHSILVFLEGLPTVIHLMAQAEGVTDNLVEGLISRRDNQSILPSLRRLDFRGSTLGLDDPIHFITMLESRVSPLSTDVMMDSVTSSTRDYLQELRLDERFSIDEATRQRWDDLSERGLTVRYGAEGLGVRFDHVASRGREDHLFRGMPWVP</sequence>
<dbReference type="RefSeq" id="XP_043038916.1">
    <property type="nucleotide sequence ID" value="XM_043177316.1"/>
</dbReference>
<dbReference type="GeneID" id="66099603"/>
<dbReference type="AlphaFoldDB" id="A0A9P8ARZ2"/>
<gene>
    <name evidence="2" type="ORF">BT62DRAFT_1007167</name>
</gene>
<comment type="caution">
    <text evidence="2">The sequence shown here is derived from an EMBL/GenBank/DDBJ whole genome shotgun (WGS) entry which is preliminary data.</text>
</comment>
<evidence type="ECO:0000256" key="1">
    <source>
        <dbReference type="SAM" id="Coils"/>
    </source>
</evidence>
<evidence type="ECO:0000313" key="2">
    <source>
        <dbReference type="EMBL" id="KAG7445416.1"/>
    </source>
</evidence>
<reference evidence="2" key="1">
    <citation type="submission" date="2020-11" db="EMBL/GenBank/DDBJ databases">
        <title>Adaptations for nitrogen fixation in a non-lichenized fungal sporocarp promotes dispersal by wood-feeding termites.</title>
        <authorList>
            <consortium name="DOE Joint Genome Institute"/>
            <person name="Koch R.A."/>
            <person name="Yoon G."/>
            <person name="Arayal U."/>
            <person name="Lail K."/>
            <person name="Amirebrahimi M."/>
            <person name="Labutti K."/>
            <person name="Lipzen A."/>
            <person name="Riley R."/>
            <person name="Barry K."/>
            <person name="Henrissat B."/>
            <person name="Grigoriev I.V."/>
            <person name="Herr J.R."/>
            <person name="Aime M.C."/>
        </authorList>
    </citation>
    <scope>NUCLEOTIDE SEQUENCE</scope>
    <source>
        <strain evidence="2">MCA 3950</strain>
    </source>
</reference>
<evidence type="ECO:0008006" key="4">
    <source>
        <dbReference type="Google" id="ProtNLM"/>
    </source>
</evidence>